<feature type="domain" description="HTH tetR-type" evidence="5">
    <location>
        <begin position="3"/>
        <end position="63"/>
    </location>
</feature>
<dbReference type="AlphaFoldDB" id="A0A1G8Z743"/>
<dbReference type="SUPFAM" id="SSF46689">
    <property type="entry name" value="Homeodomain-like"/>
    <property type="match status" value="1"/>
</dbReference>
<keyword evidence="7" id="KW-1185">Reference proteome</keyword>
<dbReference type="InterPro" id="IPR009057">
    <property type="entry name" value="Homeodomain-like_sf"/>
</dbReference>
<protein>
    <submittedName>
        <fullName evidence="6">Transcriptional regulator, TetR family</fullName>
    </submittedName>
</protein>
<dbReference type="PANTHER" id="PTHR47506">
    <property type="entry name" value="TRANSCRIPTIONAL REGULATORY PROTEIN"/>
    <property type="match status" value="1"/>
</dbReference>
<dbReference type="Gene3D" id="1.10.357.10">
    <property type="entry name" value="Tetracycline Repressor, domain 2"/>
    <property type="match status" value="1"/>
</dbReference>
<dbReference type="PROSITE" id="PS50977">
    <property type="entry name" value="HTH_TETR_2"/>
    <property type="match status" value="1"/>
</dbReference>
<dbReference type="InterPro" id="IPR001647">
    <property type="entry name" value="HTH_TetR"/>
</dbReference>
<accession>A0A1G8Z743</accession>
<keyword evidence="2 4" id="KW-0238">DNA-binding</keyword>
<organism evidence="6 7">
    <name type="scientific">Pseudomonas indica</name>
    <dbReference type="NCBI Taxonomy" id="137658"/>
    <lineage>
        <taxon>Bacteria</taxon>
        <taxon>Pseudomonadati</taxon>
        <taxon>Pseudomonadota</taxon>
        <taxon>Gammaproteobacteria</taxon>
        <taxon>Pseudomonadales</taxon>
        <taxon>Pseudomonadaceae</taxon>
        <taxon>Pseudomonas</taxon>
    </lineage>
</organism>
<dbReference type="InterPro" id="IPR036271">
    <property type="entry name" value="Tet_transcr_reg_TetR-rel_C_sf"/>
</dbReference>
<dbReference type="InterPro" id="IPR011075">
    <property type="entry name" value="TetR_C"/>
</dbReference>
<dbReference type="RefSeq" id="WP_084334078.1">
    <property type="nucleotide sequence ID" value="NZ_CBKZNZ010000136.1"/>
</dbReference>
<dbReference type="STRING" id="137658.SAMN05216186_104221"/>
<dbReference type="Pfam" id="PF16925">
    <property type="entry name" value="TetR_C_13"/>
    <property type="match status" value="1"/>
</dbReference>
<proteinExistence type="predicted"/>
<gene>
    <name evidence="6" type="ORF">SAMN05216186_104221</name>
</gene>
<dbReference type="SUPFAM" id="SSF48498">
    <property type="entry name" value="Tetracyclin repressor-like, C-terminal domain"/>
    <property type="match status" value="1"/>
</dbReference>
<evidence type="ECO:0000259" key="5">
    <source>
        <dbReference type="PROSITE" id="PS50977"/>
    </source>
</evidence>
<evidence type="ECO:0000313" key="7">
    <source>
        <dbReference type="Proteomes" id="UP000198706"/>
    </source>
</evidence>
<dbReference type="Pfam" id="PF00440">
    <property type="entry name" value="TetR_N"/>
    <property type="match status" value="1"/>
</dbReference>
<dbReference type="EMBL" id="FNFD01000004">
    <property type="protein sequence ID" value="SDK10848.1"/>
    <property type="molecule type" value="Genomic_DNA"/>
</dbReference>
<evidence type="ECO:0000256" key="2">
    <source>
        <dbReference type="ARBA" id="ARBA00023125"/>
    </source>
</evidence>
<keyword evidence="3" id="KW-0804">Transcription</keyword>
<name>A0A1G8Z743_9PSED</name>
<dbReference type="GO" id="GO:0003677">
    <property type="term" value="F:DNA binding"/>
    <property type="evidence" value="ECO:0007669"/>
    <property type="project" value="UniProtKB-UniRule"/>
</dbReference>
<feature type="DNA-binding region" description="H-T-H motif" evidence="4">
    <location>
        <begin position="26"/>
        <end position="45"/>
    </location>
</feature>
<keyword evidence="1" id="KW-0805">Transcription regulation</keyword>
<evidence type="ECO:0000256" key="3">
    <source>
        <dbReference type="ARBA" id="ARBA00023163"/>
    </source>
</evidence>
<evidence type="ECO:0000313" key="6">
    <source>
        <dbReference type="EMBL" id="SDK10848.1"/>
    </source>
</evidence>
<evidence type="ECO:0000256" key="4">
    <source>
        <dbReference type="PROSITE-ProRule" id="PRU00335"/>
    </source>
</evidence>
<dbReference type="PRINTS" id="PR00455">
    <property type="entry name" value="HTHTETR"/>
</dbReference>
<dbReference type="Proteomes" id="UP000198706">
    <property type="component" value="Unassembled WGS sequence"/>
</dbReference>
<evidence type="ECO:0000256" key="1">
    <source>
        <dbReference type="ARBA" id="ARBA00023015"/>
    </source>
</evidence>
<reference evidence="6 7" key="1">
    <citation type="submission" date="2016-10" db="EMBL/GenBank/DDBJ databases">
        <authorList>
            <person name="de Groot N.N."/>
        </authorList>
    </citation>
    <scope>NUCLEOTIDE SEQUENCE [LARGE SCALE GENOMIC DNA]</scope>
    <source>
        <strain evidence="6 7">JCM 21544</strain>
    </source>
</reference>
<dbReference type="PANTHER" id="PTHR47506:SF1">
    <property type="entry name" value="HTH-TYPE TRANSCRIPTIONAL REGULATOR YJDC"/>
    <property type="match status" value="1"/>
</dbReference>
<sequence length="185" mass="20637">MASSKRDQLINTALELFKREGYHATGIDRILAESGVAKMTLYKHFKSKDELIEAALENRSQQMVERLREARERFGPREAILRTFDGLHAMIHGGDFCGCLFINASAEFHDRNHPVHRRAAAHKALFGDHLREQLEQLEAPEPARLARQLQYLVEGAITMAHMEGPGGQAQEAKAAAEVLLQAAGV</sequence>